<evidence type="ECO:0000313" key="2">
    <source>
        <dbReference type="Proteomes" id="UP000253204"/>
    </source>
</evidence>
<accession>A0A368TMQ0</accession>
<reference evidence="1 2" key="1">
    <citation type="submission" date="2018-07" db="EMBL/GenBank/DDBJ databases">
        <title>Halomonas rutogse sp. nov., isolated from Lake TangqianCo on Tibetan Plateau.</title>
        <authorList>
            <person name="Lu H."/>
            <person name="Xing P."/>
            <person name="Wu Q."/>
        </authorList>
    </citation>
    <scope>NUCLEOTIDE SEQUENCE [LARGE SCALE GENOMIC DNA]</scope>
    <source>
        <strain evidence="1 2">TQ8S</strain>
    </source>
</reference>
<keyword evidence="2" id="KW-1185">Reference proteome</keyword>
<name>A0A368TMQ0_9GAMM</name>
<dbReference type="EMBL" id="QPIJ01000089">
    <property type="protein sequence ID" value="RCV85864.1"/>
    <property type="molecule type" value="Genomic_DNA"/>
</dbReference>
<protein>
    <submittedName>
        <fullName evidence="1">Uncharacterized protein</fullName>
    </submittedName>
</protein>
<dbReference type="AlphaFoldDB" id="A0A368TMQ0"/>
<proteinExistence type="predicted"/>
<organism evidence="1 2">
    <name type="scientific">Vreelandella rituensis</name>
    <dbReference type="NCBI Taxonomy" id="2282306"/>
    <lineage>
        <taxon>Bacteria</taxon>
        <taxon>Pseudomonadati</taxon>
        <taxon>Pseudomonadota</taxon>
        <taxon>Gammaproteobacteria</taxon>
        <taxon>Oceanospirillales</taxon>
        <taxon>Halomonadaceae</taxon>
        <taxon>Vreelandella</taxon>
    </lineage>
</organism>
<sequence>MNIEQVAIFIRVDGRTTLAPIDPNMAEAFVGMLSAFQTGTPKETKLVVLPKHTVKQLGAMTAALAREIALRQQSKQKKAESPQG</sequence>
<comment type="caution">
    <text evidence="1">The sequence shown here is derived from an EMBL/GenBank/DDBJ whole genome shotgun (WGS) entry which is preliminary data.</text>
</comment>
<gene>
    <name evidence="1" type="ORF">DU506_19900</name>
</gene>
<dbReference type="Proteomes" id="UP000253204">
    <property type="component" value="Unassembled WGS sequence"/>
</dbReference>
<evidence type="ECO:0000313" key="1">
    <source>
        <dbReference type="EMBL" id="RCV85864.1"/>
    </source>
</evidence>
<dbReference type="RefSeq" id="WP_114488604.1">
    <property type="nucleotide sequence ID" value="NZ_QPIJ01000089.1"/>
</dbReference>